<keyword evidence="4 6" id="KW-1133">Transmembrane helix</keyword>
<proteinExistence type="predicted"/>
<keyword evidence="9" id="KW-1185">Reference proteome</keyword>
<evidence type="ECO:0000256" key="6">
    <source>
        <dbReference type="SAM" id="Phobius"/>
    </source>
</evidence>
<evidence type="ECO:0000256" key="2">
    <source>
        <dbReference type="ARBA" id="ARBA00022475"/>
    </source>
</evidence>
<feature type="transmembrane region" description="Helical" evidence="6">
    <location>
        <begin position="213"/>
        <end position="231"/>
    </location>
</feature>
<name>A0ABY9M1R0_9BURK</name>
<dbReference type="EMBL" id="CP132976">
    <property type="protein sequence ID" value="WMD19802.1"/>
    <property type="molecule type" value="Genomic_DNA"/>
</dbReference>
<evidence type="ECO:0000256" key="3">
    <source>
        <dbReference type="ARBA" id="ARBA00022692"/>
    </source>
</evidence>
<dbReference type="Proteomes" id="UP001234798">
    <property type="component" value="Chromosome"/>
</dbReference>
<dbReference type="InterPro" id="IPR051258">
    <property type="entry name" value="Diverse_Substrate_Transporter"/>
</dbReference>
<evidence type="ECO:0000256" key="4">
    <source>
        <dbReference type="ARBA" id="ARBA00022989"/>
    </source>
</evidence>
<dbReference type="InterPro" id="IPR037185">
    <property type="entry name" value="EmrE-like"/>
</dbReference>
<feature type="transmembrane region" description="Helical" evidence="6">
    <location>
        <begin position="243"/>
        <end position="263"/>
    </location>
</feature>
<organism evidence="8 9">
    <name type="scientific">Achromobacter seleniivolatilans</name>
    <dbReference type="NCBI Taxonomy" id="3047478"/>
    <lineage>
        <taxon>Bacteria</taxon>
        <taxon>Pseudomonadati</taxon>
        <taxon>Pseudomonadota</taxon>
        <taxon>Betaproteobacteria</taxon>
        <taxon>Burkholderiales</taxon>
        <taxon>Alcaligenaceae</taxon>
        <taxon>Achromobacter</taxon>
    </lineage>
</organism>
<feature type="transmembrane region" description="Helical" evidence="6">
    <location>
        <begin position="103"/>
        <end position="121"/>
    </location>
</feature>
<sequence>MTAATLNTGRNASASNLLPILSLIAAMASLCVGTSFAKSLFPEVGAQGTTAYRIVIGAIILLAFWRPWRFPLTARNAAKIALYGVTLGCMNLLFYLALRTLPLGIAIAIEFTGPLTIAVVLSRRAIDFVWIACAMAGLLLLIPTGQSIHDLDPVGIGYAMAAAVCWALYIIFGKMAGNVHGGQATSLGLVAATLVVLPVGAAHAGMALLDPKLILAGIAVGILSSALPYSLEMVALRRLPQKTFGVLLSMEPAMGALAGVVVLNEHLTQTQWLAICGIIVASAGCAATAQRRNKAPVPAPD</sequence>
<feature type="transmembrane region" description="Helical" evidence="6">
    <location>
        <begin position="128"/>
        <end position="148"/>
    </location>
</feature>
<feature type="transmembrane region" description="Helical" evidence="6">
    <location>
        <begin position="154"/>
        <end position="172"/>
    </location>
</feature>
<feature type="transmembrane region" description="Helical" evidence="6">
    <location>
        <begin position="269"/>
        <end position="289"/>
    </location>
</feature>
<feature type="transmembrane region" description="Helical" evidence="6">
    <location>
        <begin position="17"/>
        <end position="37"/>
    </location>
</feature>
<evidence type="ECO:0000256" key="1">
    <source>
        <dbReference type="ARBA" id="ARBA00004651"/>
    </source>
</evidence>
<keyword evidence="2" id="KW-1003">Cell membrane</keyword>
<dbReference type="InterPro" id="IPR000620">
    <property type="entry name" value="EamA_dom"/>
</dbReference>
<reference evidence="8 9" key="1">
    <citation type="submission" date="2023-08" db="EMBL/GenBank/DDBJ databases">
        <title>Achromobacter seleniivolatilans sp. nov., isolated from seleniferous soil.</title>
        <authorList>
            <person name="Zhang S."/>
            <person name="Li K."/>
            <person name="Peng J."/>
            <person name="Zhao Q."/>
            <person name="Wang H."/>
            <person name="Guo Y."/>
        </authorList>
    </citation>
    <scope>NUCLEOTIDE SEQUENCE [LARGE SCALE GENOMIC DNA]</scope>
    <source>
        <strain evidence="8 9">R39</strain>
    </source>
</reference>
<dbReference type="PANTHER" id="PTHR42920:SF5">
    <property type="entry name" value="EAMA DOMAIN-CONTAINING PROTEIN"/>
    <property type="match status" value="1"/>
</dbReference>
<dbReference type="RefSeq" id="WP_306942358.1">
    <property type="nucleotide sequence ID" value="NZ_CP132976.1"/>
</dbReference>
<feature type="transmembrane region" description="Helical" evidence="6">
    <location>
        <begin position="49"/>
        <end position="68"/>
    </location>
</feature>
<feature type="transmembrane region" description="Helical" evidence="6">
    <location>
        <begin position="80"/>
        <end position="97"/>
    </location>
</feature>
<dbReference type="PANTHER" id="PTHR42920">
    <property type="entry name" value="OS03G0707200 PROTEIN-RELATED"/>
    <property type="match status" value="1"/>
</dbReference>
<keyword evidence="5 6" id="KW-0472">Membrane</keyword>
<dbReference type="SUPFAM" id="SSF103481">
    <property type="entry name" value="Multidrug resistance efflux transporter EmrE"/>
    <property type="match status" value="2"/>
</dbReference>
<feature type="transmembrane region" description="Helical" evidence="6">
    <location>
        <begin position="184"/>
        <end position="207"/>
    </location>
</feature>
<gene>
    <name evidence="8" type="ORF">RAS12_24805</name>
</gene>
<evidence type="ECO:0000259" key="7">
    <source>
        <dbReference type="Pfam" id="PF00892"/>
    </source>
</evidence>
<evidence type="ECO:0000256" key="5">
    <source>
        <dbReference type="ARBA" id="ARBA00023136"/>
    </source>
</evidence>
<feature type="domain" description="EamA" evidence="7">
    <location>
        <begin position="155"/>
        <end position="282"/>
    </location>
</feature>
<evidence type="ECO:0000313" key="9">
    <source>
        <dbReference type="Proteomes" id="UP001234798"/>
    </source>
</evidence>
<evidence type="ECO:0000313" key="8">
    <source>
        <dbReference type="EMBL" id="WMD19802.1"/>
    </source>
</evidence>
<dbReference type="Pfam" id="PF00892">
    <property type="entry name" value="EamA"/>
    <property type="match status" value="1"/>
</dbReference>
<keyword evidence="3 6" id="KW-0812">Transmembrane</keyword>
<accession>A0ABY9M1R0</accession>
<comment type="subcellular location">
    <subcellularLocation>
        <location evidence="1">Cell membrane</location>
        <topology evidence="1">Multi-pass membrane protein</topology>
    </subcellularLocation>
</comment>
<protein>
    <submittedName>
        <fullName evidence="8">EamA family transporter</fullName>
    </submittedName>
</protein>